<keyword evidence="3 4" id="KW-0789">Thiol protease inhibitor</keyword>
<organism evidence="6 7">
    <name type="scientific">Miscanthus lutarioriparius</name>
    <dbReference type="NCBI Taxonomy" id="422564"/>
    <lineage>
        <taxon>Eukaryota</taxon>
        <taxon>Viridiplantae</taxon>
        <taxon>Streptophyta</taxon>
        <taxon>Embryophyta</taxon>
        <taxon>Tracheophyta</taxon>
        <taxon>Spermatophyta</taxon>
        <taxon>Magnoliopsida</taxon>
        <taxon>Liliopsida</taxon>
        <taxon>Poales</taxon>
        <taxon>Poaceae</taxon>
        <taxon>PACMAD clade</taxon>
        <taxon>Panicoideae</taxon>
        <taxon>Andropogonodae</taxon>
        <taxon>Andropogoneae</taxon>
        <taxon>Saccharinae</taxon>
        <taxon>Miscanthus</taxon>
    </lineage>
</organism>
<evidence type="ECO:0000256" key="3">
    <source>
        <dbReference type="ARBA" id="ARBA00022704"/>
    </source>
</evidence>
<reference evidence="6" key="1">
    <citation type="submission" date="2020-10" db="EMBL/GenBank/DDBJ databases">
        <authorList>
            <person name="Han B."/>
            <person name="Lu T."/>
            <person name="Zhao Q."/>
            <person name="Huang X."/>
            <person name="Zhao Y."/>
        </authorList>
    </citation>
    <scope>NUCLEOTIDE SEQUENCE</scope>
</reference>
<comment type="caution">
    <text evidence="6">The sequence shown here is derived from an EMBL/GenBank/DDBJ whole genome shotgun (WGS) entry which is preliminary data.</text>
</comment>
<dbReference type="SMART" id="SM00043">
    <property type="entry name" value="CY"/>
    <property type="match status" value="1"/>
</dbReference>
<dbReference type="PANTHER" id="PTHR11413">
    <property type="entry name" value="CYSTATIN FAMILY MEMBER"/>
    <property type="match status" value="1"/>
</dbReference>
<evidence type="ECO:0000313" key="7">
    <source>
        <dbReference type="Proteomes" id="UP000604825"/>
    </source>
</evidence>
<protein>
    <recommendedName>
        <fullName evidence="4">Cysteine proteinase inhibitor</fullName>
    </recommendedName>
</protein>
<dbReference type="Gene3D" id="3.10.450.10">
    <property type="match status" value="1"/>
</dbReference>
<feature type="domain" description="Cystatin" evidence="5">
    <location>
        <begin position="1"/>
        <end position="92"/>
    </location>
</feature>
<dbReference type="AlphaFoldDB" id="A0A811RX12"/>
<name>A0A811RX12_9POAL</name>
<dbReference type="SUPFAM" id="SSF54403">
    <property type="entry name" value="Cystatin/monellin"/>
    <property type="match status" value="1"/>
</dbReference>
<dbReference type="OrthoDB" id="1908104at2759"/>
<dbReference type="InterPro" id="IPR046350">
    <property type="entry name" value="Cystatin_sf"/>
</dbReference>
<gene>
    <name evidence="6" type="ORF">NCGR_LOCUS57512</name>
</gene>
<dbReference type="EMBL" id="CAJGYO010000017">
    <property type="protein sequence ID" value="CAD6333414.1"/>
    <property type="molecule type" value="Genomic_DNA"/>
</dbReference>
<keyword evidence="7" id="KW-1185">Reference proteome</keyword>
<evidence type="ECO:0000256" key="1">
    <source>
        <dbReference type="ARBA" id="ARBA00007233"/>
    </source>
</evidence>
<evidence type="ECO:0000256" key="4">
    <source>
        <dbReference type="RuleBase" id="RU362130"/>
    </source>
</evidence>
<dbReference type="Proteomes" id="UP000604825">
    <property type="component" value="Unassembled WGS sequence"/>
</dbReference>
<dbReference type="InterPro" id="IPR027214">
    <property type="entry name" value="Cystatin"/>
</dbReference>
<evidence type="ECO:0000259" key="5">
    <source>
        <dbReference type="SMART" id="SM00043"/>
    </source>
</evidence>
<proteinExistence type="inferred from homology"/>
<dbReference type="PANTHER" id="PTHR11413:SF104">
    <property type="entry name" value="CYSTEINE PROTEINASE INHIBITOR 2"/>
    <property type="match status" value="1"/>
</dbReference>
<keyword evidence="2 4" id="KW-0646">Protease inhibitor</keyword>
<evidence type="ECO:0000313" key="6">
    <source>
        <dbReference type="EMBL" id="CAD6333414.1"/>
    </source>
</evidence>
<evidence type="ECO:0000256" key="2">
    <source>
        <dbReference type="ARBA" id="ARBA00022690"/>
    </source>
</evidence>
<dbReference type="GO" id="GO:0004869">
    <property type="term" value="F:cysteine-type endopeptidase inhibitor activity"/>
    <property type="evidence" value="ECO:0007669"/>
    <property type="project" value="UniProtKB-KW"/>
</dbReference>
<dbReference type="CDD" id="cd00042">
    <property type="entry name" value="CY"/>
    <property type="match status" value="1"/>
</dbReference>
<dbReference type="InterPro" id="IPR000010">
    <property type="entry name" value="Cystatin_dom"/>
</dbReference>
<dbReference type="Pfam" id="PF16845">
    <property type="entry name" value="SQAPI"/>
    <property type="match status" value="1"/>
</dbReference>
<comment type="similarity">
    <text evidence="1 4">Belongs to the cystatin family. Phytocystatin subfamily.</text>
</comment>
<accession>A0A811RX12</accession>
<sequence>MFGGVHDAPDREKNPDAIDLARFAVTEHNSKTNAALEFVSLVKVRMQLVTGTMNYLTIEARKVDGGANKLYEAKVWLRPWQKFKGLQAFEPVANAD</sequence>